<protein>
    <submittedName>
        <fullName evidence="1">Uncharacterized protein</fullName>
    </submittedName>
</protein>
<comment type="caution">
    <text evidence="1">The sequence shown here is derived from an EMBL/GenBank/DDBJ whole genome shotgun (WGS) entry which is preliminary data.</text>
</comment>
<sequence>MTLIDDERFTLVNHSPPISFAVFEKRPFVSSTAVVVFFLISGTFCKDFGNITTSLLSRQHDEFKLRFCASLEVTDPCAVMCPTNRYRKCEKKVDDLLKQWALQCDPR</sequence>
<gene>
    <name evidence="1" type="ORF">Tcan_03621</name>
</gene>
<name>A0A0B2UWT4_TOXCA</name>
<accession>A0A0B2UWT4</accession>
<dbReference type="EMBL" id="JPKZ01003079">
    <property type="protein sequence ID" value="KHN73684.1"/>
    <property type="molecule type" value="Genomic_DNA"/>
</dbReference>
<reference evidence="1 2" key="1">
    <citation type="submission" date="2014-11" db="EMBL/GenBank/DDBJ databases">
        <title>Genetic blueprint of the zoonotic pathogen Toxocara canis.</title>
        <authorList>
            <person name="Zhu X.-Q."/>
            <person name="Korhonen P.K."/>
            <person name="Cai H."/>
            <person name="Young N.D."/>
            <person name="Nejsum P."/>
            <person name="von Samson-Himmelstjerna G."/>
            <person name="Boag P.R."/>
            <person name="Tan P."/>
            <person name="Li Q."/>
            <person name="Min J."/>
            <person name="Yang Y."/>
            <person name="Wang X."/>
            <person name="Fang X."/>
            <person name="Hall R.S."/>
            <person name="Hofmann A."/>
            <person name="Sternberg P.W."/>
            <person name="Jex A.R."/>
            <person name="Gasser R.B."/>
        </authorList>
    </citation>
    <scope>NUCLEOTIDE SEQUENCE [LARGE SCALE GENOMIC DNA]</scope>
    <source>
        <strain evidence="1">PN_DK_2014</strain>
    </source>
</reference>
<dbReference type="Proteomes" id="UP000031036">
    <property type="component" value="Unassembled WGS sequence"/>
</dbReference>
<evidence type="ECO:0000313" key="2">
    <source>
        <dbReference type="Proteomes" id="UP000031036"/>
    </source>
</evidence>
<keyword evidence="2" id="KW-1185">Reference proteome</keyword>
<organism evidence="1 2">
    <name type="scientific">Toxocara canis</name>
    <name type="common">Canine roundworm</name>
    <dbReference type="NCBI Taxonomy" id="6265"/>
    <lineage>
        <taxon>Eukaryota</taxon>
        <taxon>Metazoa</taxon>
        <taxon>Ecdysozoa</taxon>
        <taxon>Nematoda</taxon>
        <taxon>Chromadorea</taxon>
        <taxon>Rhabditida</taxon>
        <taxon>Spirurina</taxon>
        <taxon>Ascaridomorpha</taxon>
        <taxon>Ascaridoidea</taxon>
        <taxon>Toxocaridae</taxon>
        <taxon>Toxocara</taxon>
    </lineage>
</organism>
<evidence type="ECO:0000313" key="1">
    <source>
        <dbReference type="EMBL" id="KHN73684.1"/>
    </source>
</evidence>
<proteinExistence type="predicted"/>
<dbReference type="AlphaFoldDB" id="A0A0B2UWT4"/>